<organism evidence="1 2">
    <name type="scientific">Fibrella rubiginis</name>
    <dbReference type="NCBI Taxonomy" id="2817060"/>
    <lineage>
        <taxon>Bacteria</taxon>
        <taxon>Pseudomonadati</taxon>
        <taxon>Bacteroidota</taxon>
        <taxon>Cytophagia</taxon>
        <taxon>Cytophagales</taxon>
        <taxon>Spirosomataceae</taxon>
        <taxon>Fibrella</taxon>
    </lineage>
</organism>
<keyword evidence="2" id="KW-1185">Reference proteome</keyword>
<evidence type="ECO:0000313" key="1">
    <source>
        <dbReference type="EMBL" id="MBO0937304.1"/>
    </source>
</evidence>
<dbReference type="EMBL" id="JAFMYV010000005">
    <property type="protein sequence ID" value="MBO0937304.1"/>
    <property type="molecule type" value="Genomic_DNA"/>
</dbReference>
<accession>A0A939GHI7</accession>
<reference evidence="1" key="1">
    <citation type="submission" date="2021-03" db="EMBL/GenBank/DDBJ databases">
        <title>Fibrella sp. HMF5335 genome sequencing and assembly.</title>
        <authorList>
            <person name="Kang H."/>
            <person name="Kim H."/>
            <person name="Bae S."/>
            <person name="Joh K."/>
        </authorList>
    </citation>
    <scope>NUCLEOTIDE SEQUENCE</scope>
    <source>
        <strain evidence="1">HMF5335</strain>
    </source>
</reference>
<protein>
    <recommendedName>
        <fullName evidence="3">YD repeat-containing protein</fullName>
    </recommendedName>
</protein>
<dbReference type="Proteomes" id="UP000664034">
    <property type="component" value="Unassembled WGS sequence"/>
</dbReference>
<dbReference type="Gene3D" id="2.180.10.10">
    <property type="entry name" value="RHS repeat-associated core"/>
    <property type="match status" value="1"/>
</dbReference>
<evidence type="ECO:0000313" key="2">
    <source>
        <dbReference type="Proteomes" id="UP000664034"/>
    </source>
</evidence>
<gene>
    <name evidence="1" type="ORF">J2I47_12170</name>
</gene>
<proteinExistence type="predicted"/>
<evidence type="ECO:0008006" key="3">
    <source>
        <dbReference type="Google" id="ProtNLM"/>
    </source>
</evidence>
<name>A0A939GHI7_9BACT</name>
<dbReference type="AlphaFoldDB" id="A0A939GHI7"/>
<dbReference type="RefSeq" id="WP_207364848.1">
    <property type="nucleotide sequence ID" value="NZ_JAFMYV010000005.1"/>
</dbReference>
<comment type="caution">
    <text evidence="1">The sequence shown here is derived from an EMBL/GenBank/DDBJ whole genome shotgun (WGS) entry which is preliminary data.</text>
</comment>
<sequence>MKLLSFSGLLKLGAFVLLAWLPAGCSLIDHRTLPVVPSNCRLTSQNNMMLTYTTDGLLTSYGDDRYTYNAEGFVLTRLTYDRITASPYIRHTYQYNQGRLIGDIEYRYATDRDLITQTYEYDNSGQLTRLFYRVNGGALYYTSTYLFSGGKQTDFIQYDGNSGVQTQPYRFENGLIKQVINQSTAGTPTSVTEYTYNAAGQLLSTANETTGIYHTYEYIDGHPASAAVPAFKGWPVLSLNATSLNTTSLPAKDIEYRKDAAGVRYKYGETIHTYTMTASGYPLSDQVNYVTYNATGQVTNQGSLSKTTYTYDNCN</sequence>